<dbReference type="GO" id="GO:0000226">
    <property type="term" value="P:microtubule cytoskeleton organization"/>
    <property type="evidence" value="ECO:0007669"/>
    <property type="project" value="InterPro"/>
</dbReference>
<keyword evidence="1" id="KW-0723">Serine/threonine-protein kinase</keyword>
<dbReference type="GO" id="GO:0015630">
    <property type="term" value="C:microtubule cytoskeleton"/>
    <property type="evidence" value="ECO:0007669"/>
    <property type="project" value="InterPro"/>
</dbReference>
<dbReference type="SMART" id="SM00133">
    <property type="entry name" value="S_TK_X"/>
    <property type="match status" value="1"/>
</dbReference>
<evidence type="ECO:0000256" key="2">
    <source>
        <dbReference type="ARBA" id="ARBA00022553"/>
    </source>
</evidence>
<dbReference type="Proteomes" id="UP000606274">
    <property type="component" value="Unassembled WGS sequence"/>
</dbReference>
<dbReference type="InterPro" id="IPR000719">
    <property type="entry name" value="Prot_kinase_dom"/>
</dbReference>
<feature type="compositionally biased region" description="Polar residues" evidence="9">
    <location>
        <begin position="1296"/>
        <end position="1333"/>
    </location>
</feature>
<keyword evidence="4 7" id="KW-0547">Nucleotide-binding</keyword>
<evidence type="ECO:0000256" key="7">
    <source>
        <dbReference type="PROSITE-ProRule" id="PRU10141"/>
    </source>
</evidence>
<feature type="compositionally biased region" description="Polar residues" evidence="9">
    <location>
        <begin position="1148"/>
        <end position="1289"/>
    </location>
</feature>
<dbReference type="GO" id="GO:0004674">
    <property type="term" value="F:protein serine/threonine kinase activity"/>
    <property type="evidence" value="ECO:0007669"/>
    <property type="project" value="UniProtKB-KW"/>
</dbReference>
<feature type="compositionally biased region" description="Polar residues" evidence="9">
    <location>
        <begin position="564"/>
        <end position="576"/>
    </location>
</feature>
<keyword evidence="2" id="KW-0597">Phosphoprotein</keyword>
<dbReference type="GO" id="GO:0005524">
    <property type="term" value="F:ATP binding"/>
    <property type="evidence" value="ECO:0007669"/>
    <property type="project" value="UniProtKB-UniRule"/>
</dbReference>
<evidence type="ECO:0000256" key="6">
    <source>
        <dbReference type="ARBA" id="ARBA00022840"/>
    </source>
</evidence>
<feature type="region of interest" description="Disordered" evidence="9">
    <location>
        <begin position="1133"/>
        <end position="1334"/>
    </location>
</feature>
<evidence type="ECO:0000313" key="12">
    <source>
        <dbReference type="EMBL" id="KAF7688405.1"/>
    </source>
</evidence>
<sequence>MAPEVVNRRGHSHSADWWSFGVLMYEMLTGMLPFQGKDRKDTMTMILKAKLGMPHFLSPEAQSLLRNLFKRNPGNRLGAGPDGVEEIKRHPFFSTIDWNKLFRREVKPPFKPAIGRADDTIYFDTEFTAKTPRDSPGVPPSANAHQLFRGFSFVATGAEELSEPPIQTNTNVSAVLQHRSSLVFSDVYDLKEDIGVGSYSICKRCVHKSTSVEYAVKIINKEKRDPAEEVEILLRYGQHPNIITLKDVYDDGHSVFLVTELMKGATVMTSSPGPEKKTKINGHASQAHQTANQNSPTTVEQNKILTPPSVTEKKPLTNGHASPVRHLTNNITHAGTQCVETLLKTDDRMRLARERREERERSLAVREQVLMEKERRSRLQYERTREERWRRLEEQKQREEQRRAAVEEKRRQQLEEEKERLEALMRKSMERSLQLENRNKRGTWGINGQSDYNLPHDHITCFPATNELGDVPSSPHRSLYCASPSRRRANAAAMETGGASSAPSTPKKDRLRIERRTPTGSPVRRAESPADVIRRTASPKLIPRSRTQSPAPLHHYPPSPLRHTPSTPSTPLTDEQLSPKRPTQKVRGHELGTDKAEKHRPAKRSPDVSPGHSPLTSATTVATTTGGGDEAARVLAERQNFDLIQKDQKDKDRLKAEQLKKKQEEMKRKADEEKELQEKQEVEREVMKLQEEQERQQRKKRIEEIMRRTRRSDGDVKSEKSQELHSPPSHTHSHTSSPPGEVQVKAPPTAAQVKPHTPECIIKQQQGAEKSSHTPAQVLHNTPSLNSPEHKVTAVKVNIAPVSSQRSSPVREKQHTQGNKISSSEKLPEISAQSQKNHLPVKERAQGTDLKINHDLSHVIKQETGEQKPSSCSEQVNSQVKSPTSQQVNSQVKSPTSQHLNNPMKSPTSQQVTSPMKSPTSQQVTSPMTSSTAHQVNSQVKTPTSQQVNSQVKTPTSQEVNSQVKTPTSQQVNSQMKTPTSQQVNSKVKTPTSQQVNSQVKTPTSQEANSQVKAPTSQQAKIQVKTPTSQQVNSQVKTPTSQQVNSQVKTPTCQQVKGQTFEQVNSPVESQMSQQVNSSFATPTLEQPTPQQVSNPLWTTSQHVNSQVKRYTAEYTNSSMKSPPTQQMLSLVKSPPYKQVNSPVKIPPTQQVNSPVKIPPTQQVNSPMKSPLTQQANSPVKSPPTQQVNSPVKIPPTQQVNSPVKIPPTQQVNSPMKSPLTQQANSPVKSPPTQQVNSPMKSPPTQQVNNPVKSPSTQQVNFSVKSPPTQQVNSLVKSPPTQQVNSSIKSPPAVQVNCSAKSCHSQQENNPVKSPPAQQVNSLVKSPPAQQANSLVKVLSLRRSSAWLKAR</sequence>
<proteinExistence type="predicted"/>
<protein>
    <submittedName>
        <fullName evidence="12">Uncharacterized protein</fullName>
    </submittedName>
</protein>
<feature type="coiled-coil region" evidence="8">
    <location>
        <begin position="389"/>
        <end position="438"/>
    </location>
</feature>
<evidence type="ECO:0000313" key="13">
    <source>
        <dbReference type="Proteomes" id="UP000606274"/>
    </source>
</evidence>
<dbReference type="Pfam" id="PF00069">
    <property type="entry name" value="Pkinase"/>
    <property type="match status" value="2"/>
</dbReference>
<dbReference type="Gene3D" id="3.30.200.20">
    <property type="entry name" value="Phosphorylase Kinase, domain 1"/>
    <property type="match status" value="2"/>
</dbReference>
<dbReference type="PANTHER" id="PTHR24351">
    <property type="entry name" value="RIBOSOMAL PROTEIN S6 KINASE"/>
    <property type="match status" value="1"/>
</dbReference>
<feature type="compositionally biased region" description="Basic and acidic residues" evidence="9">
    <location>
        <begin position="506"/>
        <end position="517"/>
    </location>
</feature>
<feature type="compositionally biased region" description="Basic and acidic residues" evidence="9">
    <location>
        <begin position="524"/>
        <end position="534"/>
    </location>
</feature>
<feature type="region of interest" description="Disordered" evidence="9">
    <location>
        <begin position="268"/>
        <end position="301"/>
    </location>
</feature>
<feature type="domain" description="AGC-kinase C-terminal" evidence="11">
    <location>
        <begin position="94"/>
        <end position="163"/>
    </location>
</feature>
<dbReference type="InterPro" id="IPR011009">
    <property type="entry name" value="Kinase-like_dom_sf"/>
</dbReference>
<feature type="compositionally biased region" description="Basic and acidic residues" evidence="9">
    <location>
        <begin position="587"/>
        <end position="599"/>
    </location>
</feature>
<evidence type="ECO:0000256" key="5">
    <source>
        <dbReference type="ARBA" id="ARBA00022777"/>
    </source>
</evidence>
<dbReference type="EMBL" id="JABFDY010000025">
    <property type="protein sequence ID" value="KAF7688405.1"/>
    <property type="molecule type" value="Genomic_DNA"/>
</dbReference>
<evidence type="ECO:0000256" key="1">
    <source>
        <dbReference type="ARBA" id="ARBA00022527"/>
    </source>
</evidence>
<feature type="region of interest" description="Disordered" evidence="9">
    <location>
        <begin position="490"/>
        <end position="1051"/>
    </location>
</feature>
<dbReference type="PROSITE" id="PS00107">
    <property type="entry name" value="PROTEIN_KINASE_ATP"/>
    <property type="match status" value="1"/>
</dbReference>
<comment type="caution">
    <text evidence="12">The sequence shown here is derived from an EMBL/GenBank/DDBJ whole genome shotgun (WGS) entry which is preliminary data.</text>
</comment>
<keyword evidence="3" id="KW-0808">Transferase</keyword>
<name>A0A8T0A8R2_SILME</name>
<dbReference type="Gene3D" id="1.10.510.10">
    <property type="entry name" value="Transferase(Phosphotransferase) domain 1"/>
    <property type="match status" value="1"/>
</dbReference>
<evidence type="ECO:0000256" key="4">
    <source>
        <dbReference type="ARBA" id="ARBA00022741"/>
    </source>
</evidence>
<feature type="compositionally biased region" description="Basic and acidic residues" evidence="9">
    <location>
        <begin position="840"/>
        <end position="866"/>
    </location>
</feature>
<keyword evidence="13" id="KW-1185">Reference proteome</keyword>
<evidence type="ECO:0000259" key="11">
    <source>
        <dbReference type="PROSITE" id="PS51285"/>
    </source>
</evidence>
<feature type="compositionally biased region" description="Polar residues" evidence="9">
    <location>
        <begin position="283"/>
        <end position="301"/>
    </location>
</feature>
<dbReference type="PROSITE" id="PS51285">
    <property type="entry name" value="AGC_KINASE_CTER"/>
    <property type="match status" value="1"/>
</dbReference>
<accession>A0A8T0A8R2</accession>
<feature type="compositionally biased region" description="Polar residues" evidence="9">
    <location>
        <begin position="816"/>
        <end position="837"/>
    </location>
</feature>
<feature type="compositionally biased region" description="Polar residues" evidence="9">
    <location>
        <begin position="867"/>
        <end position="1051"/>
    </location>
</feature>
<dbReference type="Pfam" id="PF05672">
    <property type="entry name" value="MAP7"/>
    <property type="match status" value="1"/>
</dbReference>
<keyword evidence="8" id="KW-0175">Coiled coil</keyword>
<dbReference type="Pfam" id="PF00433">
    <property type="entry name" value="Pkinase_C"/>
    <property type="match status" value="1"/>
</dbReference>
<dbReference type="FunFam" id="3.30.200.20:FF:000121">
    <property type="entry name" value="Ribosomal protein S6 kinase"/>
    <property type="match status" value="1"/>
</dbReference>
<keyword evidence="6 7" id="KW-0067">ATP-binding</keyword>
<feature type="region of interest" description="Disordered" evidence="9">
    <location>
        <begin position="1064"/>
        <end position="1101"/>
    </location>
</feature>
<feature type="compositionally biased region" description="Polar residues" evidence="9">
    <location>
        <begin position="763"/>
        <end position="787"/>
    </location>
</feature>
<gene>
    <name evidence="12" type="ORF">HF521_013212</name>
</gene>
<dbReference type="InterPro" id="IPR017441">
    <property type="entry name" value="Protein_kinase_ATP_BS"/>
</dbReference>
<dbReference type="SUPFAM" id="SSF56112">
    <property type="entry name" value="Protein kinase-like (PK-like)"/>
    <property type="match status" value="2"/>
</dbReference>
<dbReference type="PROSITE" id="PS50011">
    <property type="entry name" value="PROTEIN_KINASE_DOM"/>
    <property type="match status" value="1"/>
</dbReference>
<feature type="compositionally biased region" description="Low complexity" evidence="9">
    <location>
        <begin position="725"/>
        <end position="739"/>
    </location>
</feature>
<feature type="domain" description="Protein kinase" evidence="10">
    <location>
        <begin position="1"/>
        <end position="93"/>
    </location>
</feature>
<evidence type="ECO:0000259" key="10">
    <source>
        <dbReference type="PROSITE" id="PS50011"/>
    </source>
</evidence>
<evidence type="ECO:0000256" key="8">
    <source>
        <dbReference type="SAM" id="Coils"/>
    </source>
</evidence>
<evidence type="ECO:0000256" key="9">
    <source>
        <dbReference type="SAM" id="MobiDB-lite"/>
    </source>
</evidence>
<dbReference type="SMART" id="SM00220">
    <property type="entry name" value="S_TKc"/>
    <property type="match status" value="1"/>
</dbReference>
<dbReference type="InterPro" id="IPR000961">
    <property type="entry name" value="AGC-kinase_C"/>
</dbReference>
<evidence type="ECO:0000256" key="3">
    <source>
        <dbReference type="ARBA" id="ARBA00022679"/>
    </source>
</evidence>
<feature type="binding site" evidence="7">
    <location>
        <position position="217"/>
    </location>
    <ligand>
        <name>ATP</name>
        <dbReference type="ChEBI" id="CHEBI:30616"/>
    </ligand>
</feature>
<feature type="compositionally biased region" description="Basic and acidic residues" evidence="9">
    <location>
        <begin position="630"/>
        <end position="723"/>
    </location>
</feature>
<dbReference type="InterPro" id="IPR017892">
    <property type="entry name" value="Pkinase_C"/>
</dbReference>
<reference evidence="12" key="1">
    <citation type="submission" date="2020-08" db="EMBL/GenBank/DDBJ databases">
        <title>Chromosome-level assembly of Southern catfish (Silurus meridionalis) provides insights into visual adaptation to the nocturnal and benthic lifestyles.</title>
        <authorList>
            <person name="Zhang Y."/>
            <person name="Wang D."/>
            <person name="Peng Z."/>
        </authorList>
    </citation>
    <scope>NUCLEOTIDE SEQUENCE</scope>
    <source>
        <strain evidence="12">SWU-2019-XX</strain>
        <tissue evidence="12">Muscle</tissue>
    </source>
</reference>
<organism evidence="12 13">
    <name type="scientific">Silurus meridionalis</name>
    <name type="common">Southern catfish</name>
    <name type="synonym">Silurus soldatovi meridionalis</name>
    <dbReference type="NCBI Taxonomy" id="175797"/>
    <lineage>
        <taxon>Eukaryota</taxon>
        <taxon>Metazoa</taxon>
        <taxon>Chordata</taxon>
        <taxon>Craniata</taxon>
        <taxon>Vertebrata</taxon>
        <taxon>Euteleostomi</taxon>
        <taxon>Actinopterygii</taxon>
        <taxon>Neopterygii</taxon>
        <taxon>Teleostei</taxon>
        <taxon>Ostariophysi</taxon>
        <taxon>Siluriformes</taxon>
        <taxon>Siluridae</taxon>
        <taxon>Silurus</taxon>
    </lineage>
</organism>
<keyword evidence="5" id="KW-0418">Kinase</keyword>
<dbReference type="InterPro" id="IPR008604">
    <property type="entry name" value="MAP7_fam"/>
</dbReference>